<accession>L8H4B4</accession>
<feature type="compositionally biased region" description="Basic and acidic residues" evidence="1">
    <location>
        <begin position="47"/>
        <end position="61"/>
    </location>
</feature>
<sequence>MDRDEQPPAAPVETADSTTEAPPSDKRKTWLKSPAFVSSSQLLELLKGDADADDGADKAKEEEQEELQVGDLLSGGVAQKAAAATTGQGETTESSTGTAPTERGADVDPFEAPLRAEVEDPFLPEADPVGEEEDDEDIFLSQTEEETKREAAIEAAVIREVFGAPDLKSLFAAVTTTNPPSGDAGDDDNDDDHSGASEEVSAVAKKRKRFDEDDDHNDNKREGAEAGEGCDGTQEKALKKTRKEDDAVSATTGAAES</sequence>
<evidence type="ECO:0000256" key="1">
    <source>
        <dbReference type="SAM" id="MobiDB-lite"/>
    </source>
</evidence>
<dbReference type="GeneID" id="14920859"/>
<evidence type="ECO:0000313" key="3">
    <source>
        <dbReference type="Proteomes" id="UP000011083"/>
    </source>
</evidence>
<feature type="compositionally biased region" description="Basic and acidic residues" evidence="1">
    <location>
        <begin position="233"/>
        <end position="246"/>
    </location>
</feature>
<name>L8H4B4_ACACF</name>
<feature type="region of interest" description="Disordered" evidence="1">
    <location>
        <begin position="173"/>
        <end position="257"/>
    </location>
</feature>
<keyword evidence="3" id="KW-1185">Reference proteome</keyword>
<gene>
    <name evidence="2" type="ORF">ACA1_113650</name>
</gene>
<dbReference type="EMBL" id="KB007926">
    <property type="protein sequence ID" value="ELR20020.1"/>
    <property type="molecule type" value="Genomic_DNA"/>
</dbReference>
<feature type="region of interest" description="Disordered" evidence="1">
    <location>
        <begin position="47"/>
        <end position="151"/>
    </location>
</feature>
<dbReference type="AlphaFoldDB" id="L8H4B4"/>
<dbReference type="Proteomes" id="UP000011083">
    <property type="component" value="Unassembled WGS sequence"/>
</dbReference>
<organism evidence="2 3">
    <name type="scientific">Acanthamoeba castellanii (strain ATCC 30010 / Neff)</name>
    <dbReference type="NCBI Taxonomy" id="1257118"/>
    <lineage>
        <taxon>Eukaryota</taxon>
        <taxon>Amoebozoa</taxon>
        <taxon>Discosea</taxon>
        <taxon>Longamoebia</taxon>
        <taxon>Centramoebida</taxon>
        <taxon>Acanthamoebidae</taxon>
        <taxon>Acanthamoeba</taxon>
    </lineage>
</organism>
<dbReference type="RefSeq" id="XP_004342130.1">
    <property type="nucleotide sequence ID" value="XM_004342081.1"/>
</dbReference>
<dbReference type="KEGG" id="acan:ACA1_113650"/>
<evidence type="ECO:0000313" key="2">
    <source>
        <dbReference type="EMBL" id="ELR20020.1"/>
    </source>
</evidence>
<dbReference type="VEuPathDB" id="AmoebaDB:ACA1_113650"/>
<protein>
    <submittedName>
        <fullName evidence="2">Uncharacterized protein</fullName>
    </submittedName>
</protein>
<feature type="compositionally biased region" description="Acidic residues" evidence="1">
    <location>
        <begin position="128"/>
        <end position="138"/>
    </location>
</feature>
<feature type="region of interest" description="Disordered" evidence="1">
    <location>
        <begin position="1"/>
        <end position="33"/>
    </location>
</feature>
<reference evidence="2 3" key="1">
    <citation type="journal article" date="2013" name="Genome Biol.">
        <title>Genome of Acanthamoeba castellanii highlights extensive lateral gene transfer and early evolution of tyrosine kinase signaling.</title>
        <authorList>
            <person name="Clarke M."/>
            <person name="Lohan A.J."/>
            <person name="Liu B."/>
            <person name="Lagkouvardos I."/>
            <person name="Roy S."/>
            <person name="Zafar N."/>
            <person name="Bertelli C."/>
            <person name="Schilde C."/>
            <person name="Kianianmomeni A."/>
            <person name="Burglin T.R."/>
            <person name="Frech C."/>
            <person name="Turcotte B."/>
            <person name="Kopec K.O."/>
            <person name="Synnott J.M."/>
            <person name="Choo C."/>
            <person name="Paponov I."/>
            <person name="Finkler A."/>
            <person name="Soon Heng Tan C."/>
            <person name="Hutchins A.P."/>
            <person name="Weinmeier T."/>
            <person name="Rattei T."/>
            <person name="Chu J.S."/>
            <person name="Gimenez G."/>
            <person name="Irimia M."/>
            <person name="Rigden D.J."/>
            <person name="Fitzpatrick D.A."/>
            <person name="Lorenzo-Morales J."/>
            <person name="Bateman A."/>
            <person name="Chiu C.H."/>
            <person name="Tang P."/>
            <person name="Hegemann P."/>
            <person name="Fromm H."/>
            <person name="Raoult D."/>
            <person name="Greub G."/>
            <person name="Miranda-Saavedra D."/>
            <person name="Chen N."/>
            <person name="Nash P."/>
            <person name="Ginger M.L."/>
            <person name="Horn M."/>
            <person name="Schaap P."/>
            <person name="Caler L."/>
            <person name="Loftus B."/>
        </authorList>
    </citation>
    <scope>NUCLEOTIDE SEQUENCE [LARGE SCALE GENOMIC DNA]</scope>
    <source>
        <strain evidence="2 3">Neff</strain>
    </source>
</reference>
<feature type="compositionally biased region" description="Low complexity" evidence="1">
    <location>
        <begin position="69"/>
        <end position="99"/>
    </location>
</feature>
<proteinExistence type="predicted"/>